<dbReference type="Proteomes" id="UP001358586">
    <property type="component" value="Chromosome 6"/>
</dbReference>
<accession>A0ABR0PJE6</accession>
<comment type="caution">
    <text evidence="1">The sequence shown here is derived from an EMBL/GenBank/DDBJ whole genome shotgun (WGS) entry which is preliminary data.</text>
</comment>
<dbReference type="EMBL" id="JARKNE010000006">
    <property type="protein sequence ID" value="KAK5824517.1"/>
    <property type="molecule type" value="Genomic_DNA"/>
</dbReference>
<gene>
    <name evidence="1" type="ORF">PVK06_019292</name>
</gene>
<evidence type="ECO:0000313" key="1">
    <source>
        <dbReference type="EMBL" id="KAK5824517.1"/>
    </source>
</evidence>
<proteinExistence type="predicted"/>
<protein>
    <recommendedName>
        <fullName evidence="3">DUF4283 domain-containing protein</fullName>
    </recommendedName>
</protein>
<reference evidence="1 2" key="1">
    <citation type="submission" date="2023-03" db="EMBL/GenBank/DDBJ databases">
        <title>WGS of Gossypium arboreum.</title>
        <authorList>
            <person name="Yu D."/>
        </authorList>
    </citation>
    <scope>NUCLEOTIDE SEQUENCE [LARGE SCALE GENOMIC DNA]</scope>
    <source>
        <tissue evidence="1">Leaf</tissue>
    </source>
</reference>
<evidence type="ECO:0008006" key="3">
    <source>
        <dbReference type="Google" id="ProtNLM"/>
    </source>
</evidence>
<evidence type="ECO:0000313" key="2">
    <source>
        <dbReference type="Proteomes" id="UP001358586"/>
    </source>
</evidence>
<sequence length="77" mass="8816">MYWQVSTMEKEIARLNIEDGEDEVMLLPIDSELQKSVYEYCLGGCFLMANVVHFPAMRNTVANLWHPLEGVQILDLG</sequence>
<keyword evidence="2" id="KW-1185">Reference proteome</keyword>
<name>A0ABR0PJE6_GOSAR</name>
<organism evidence="1 2">
    <name type="scientific">Gossypium arboreum</name>
    <name type="common">Tree cotton</name>
    <name type="synonym">Gossypium nanking</name>
    <dbReference type="NCBI Taxonomy" id="29729"/>
    <lineage>
        <taxon>Eukaryota</taxon>
        <taxon>Viridiplantae</taxon>
        <taxon>Streptophyta</taxon>
        <taxon>Embryophyta</taxon>
        <taxon>Tracheophyta</taxon>
        <taxon>Spermatophyta</taxon>
        <taxon>Magnoliopsida</taxon>
        <taxon>eudicotyledons</taxon>
        <taxon>Gunneridae</taxon>
        <taxon>Pentapetalae</taxon>
        <taxon>rosids</taxon>
        <taxon>malvids</taxon>
        <taxon>Malvales</taxon>
        <taxon>Malvaceae</taxon>
        <taxon>Malvoideae</taxon>
        <taxon>Gossypium</taxon>
    </lineage>
</organism>